<organism evidence="3 4">
    <name type="scientific">Clavelina lepadiformis</name>
    <name type="common">Light-bulb sea squirt</name>
    <name type="synonym">Ascidia lepadiformis</name>
    <dbReference type="NCBI Taxonomy" id="159417"/>
    <lineage>
        <taxon>Eukaryota</taxon>
        <taxon>Metazoa</taxon>
        <taxon>Chordata</taxon>
        <taxon>Tunicata</taxon>
        <taxon>Ascidiacea</taxon>
        <taxon>Aplousobranchia</taxon>
        <taxon>Clavelinidae</taxon>
        <taxon>Clavelina</taxon>
    </lineage>
</organism>
<accession>A0ABP0F6P1</accession>
<evidence type="ECO:0000256" key="1">
    <source>
        <dbReference type="ARBA" id="ARBA00006432"/>
    </source>
</evidence>
<protein>
    <submittedName>
        <fullName evidence="3">Uncharacterized protein</fullName>
    </submittedName>
</protein>
<evidence type="ECO:0000313" key="4">
    <source>
        <dbReference type="Proteomes" id="UP001642483"/>
    </source>
</evidence>
<dbReference type="Gene3D" id="2.30.38.10">
    <property type="entry name" value="Luciferase, Domain 3"/>
    <property type="match status" value="1"/>
</dbReference>
<sequence>MLKVVNPETDMELGPNEEGELCGKGPQVMKGYFNNRTATSNCIDSEGWLHTGDIGYYDKYGCVYIIDRLKELIKYKGFQVIFS</sequence>
<evidence type="ECO:0000313" key="3">
    <source>
        <dbReference type="EMBL" id="CAK8673897.1"/>
    </source>
</evidence>
<gene>
    <name evidence="3" type="ORF">CVLEPA_LOCUS3636</name>
</gene>
<keyword evidence="2" id="KW-0436">Ligase</keyword>
<dbReference type="Proteomes" id="UP001642483">
    <property type="component" value="Unassembled WGS sequence"/>
</dbReference>
<name>A0ABP0F6P1_CLALP</name>
<reference evidence="3 4" key="1">
    <citation type="submission" date="2024-02" db="EMBL/GenBank/DDBJ databases">
        <authorList>
            <person name="Daric V."/>
            <person name="Darras S."/>
        </authorList>
    </citation>
    <scope>NUCLEOTIDE SEQUENCE [LARGE SCALE GENOMIC DNA]</scope>
</reference>
<comment type="caution">
    <text evidence="3">The sequence shown here is derived from an EMBL/GenBank/DDBJ whole genome shotgun (WGS) entry which is preliminary data.</text>
</comment>
<dbReference type="PANTHER" id="PTHR24096:SF149">
    <property type="entry name" value="AMP-BINDING DOMAIN-CONTAINING PROTEIN-RELATED"/>
    <property type="match status" value="1"/>
</dbReference>
<dbReference type="EMBL" id="CAWYQH010000002">
    <property type="protein sequence ID" value="CAK8673897.1"/>
    <property type="molecule type" value="Genomic_DNA"/>
</dbReference>
<keyword evidence="4" id="KW-1185">Reference proteome</keyword>
<dbReference type="PANTHER" id="PTHR24096">
    <property type="entry name" value="LONG-CHAIN-FATTY-ACID--COA LIGASE"/>
    <property type="match status" value="1"/>
</dbReference>
<proteinExistence type="inferred from homology"/>
<comment type="similarity">
    <text evidence="1">Belongs to the ATP-dependent AMP-binding enzyme family.</text>
</comment>
<evidence type="ECO:0000256" key="2">
    <source>
        <dbReference type="ARBA" id="ARBA00022598"/>
    </source>
</evidence>
<dbReference type="SUPFAM" id="SSF56801">
    <property type="entry name" value="Acetyl-CoA synthetase-like"/>
    <property type="match status" value="1"/>
</dbReference>